<dbReference type="Pfam" id="PF06114">
    <property type="entry name" value="Peptidase_M78"/>
    <property type="match status" value="1"/>
</dbReference>
<feature type="domain" description="HTH cro/C1-type" evidence="2">
    <location>
        <begin position="13"/>
        <end position="75"/>
    </location>
</feature>
<dbReference type="SUPFAM" id="SSF47413">
    <property type="entry name" value="lambda repressor-like DNA-binding domains"/>
    <property type="match status" value="1"/>
</dbReference>
<dbReference type="GO" id="GO:0003677">
    <property type="term" value="F:DNA binding"/>
    <property type="evidence" value="ECO:0007669"/>
    <property type="project" value="InterPro"/>
</dbReference>
<evidence type="ECO:0000313" key="3">
    <source>
        <dbReference type="EMBL" id="GGW77996.1"/>
    </source>
</evidence>
<dbReference type="CDD" id="cd00093">
    <property type="entry name" value="HTH_XRE"/>
    <property type="match status" value="1"/>
</dbReference>
<dbReference type="InterPro" id="IPR010982">
    <property type="entry name" value="Lambda_DNA-bd_dom_sf"/>
</dbReference>
<dbReference type="InterPro" id="IPR052345">
    <property type="entry name" value="Rad_response_metalloprotease"/>
</dbReference>
<dbReference type="PANTHER" id="PTHR43236">
    <property type="entry name" value="ANTITOXIN HIGA1"/>
    <property type="match status" value="1"/>
</dbReference>
<dbReference type="PROSITE" id="PS50943">
    <property type="entry name" value="HTH_CROC1"/>
    <property type="match status" value="1"/>
</dbReference>
<gene>
    <name evidence="3" type="ORF">GCM10010503_64780</name>
</gene>
<evidence type="ECO:0000313" key="4">
    <source>
        <dbReference type="Proteomes" id="UP000620224"/>
    </source>
</evidence>
<protein>
    <submittedName>
        <fullName evidence="3">XRE family transcriptional regulator</fullName>
    </submittedName>
</protein>
<sequence>MAIAELRAHPGMLVLARESRGLTQAEVATAMTKASLSGTTVSQGYVSRAEAGRLVVTGERLELYAAALGYPPELLCLDPQVSGIGVGLVHHRKKASLSASALRRVHAHLALSRIQLNGLASAAALPQVPQHFFRVSLDDLTTPKDAARRVRREWCMTPGPVPDIVAVLEHAGALVITRDLDSDLLDAVSQWAEGGQPLLLVNTRAPGDRRRFSLAHELGHLVMHDEPGTGSTQEKQADAFAAEFLMPASDIWQAFSDGVDLARLTELKRLWGVSMSALLRRAQTLNAVSEWQYRTLMIEMSALGYRTAEPVDVPPEQPRRLAALVHTLLTDRQMTLEDAAACAHLLPEDFQRLYVEGAGSSSFPAFRR</sequence>
<proteinExistence type="inferred from homology"/>
<dbReference type="Pfam" id="PF01381">
    <property type="entry name" value="HTH_3"/>
    <property type="match status" value="1"/>
</dbReference>
<evidence type="ECO:0000259" key="2">
    <source>
        <dbReference type="PROSITE" id="PS50943"/>
    </source>
</evidence>
<reference evidence="3" key="1">
    <citation type="journal article" date="2014" name="Int. J. Syst. Evol. Microbiol.">
        <title>Complete genome sequence of Corynebacterium casei LMG S-19264T (=DSM 44701T), isolated from a smear-ripened cheese.</title>
        <authorList>
            <consortium name="US DOE Joint Genome Institute (JGI-PGF)"/>
            <person name="Walter F."/>
            <person name="Albersmeier A."/>
            <person name="Kalinowski J."/>
            <person name="Ruckert C."/>
        </authorList>
    </citation>
    <scope>NUCLEOTIDE SEQUENCE</scope>
    <source>
        <strain evidence="3">JCM 4490</strain>
    </source>
</reference>
<dbReference type="Gene3D" id="1.10.260.40">
    <property type="entry name" value="lambda repressor-like DNA-binding domains"/>
    <property type="match status" value="1"/>
</dbReference>
<dbReference type="SMART" id="SM00530">
    <property type="entry name" value="HTH_XRE"/>
    <property type="match status" value="1"/>
</dbReference>
<dbReference type="AlphaFoldDB" id="A0A918MX39"/>
<reference evidence="3" key="2">
    <citation type="submission" date="2020-09" db="EMBL/GenBank/DDBJ databases">
        <authorList>
            <person name="Sun Q."/>
            <person name="Ohkuma M."/>
        </authorList>
    </citation>
    <scope>NUCLEOTIDE SEQUENCE</scope>
    <source>
        <strain evidence="3">JCM 4490</strain>
    </source>
</reference>
<dbReference type="Proteomes" id="UP000620224">
    <property type="component" value="Unassembled WGS sequence"/>
</dbReference>
<organism evidence="3 4">
    <name type="scientific">Streptomyces lucensis JCM 4490</name>
    <dbReference type="NCBI Taxonomy" id="1306176"/>
    <lineage>
        <taxon>Bacteria</taxon>
        <taxon>Bacillati</taxon>
        <taxon>Actinomycetota</taxon>
        <taxon>Actinomycetes</taxon>
        <taxon>Kitasatosporales</taxon>
        <taxon>Streptomycetaceae</taxon>
        <taxon>Streptomyces</taxon>
    </lineage>
</organism>
<dbReference type="PANTHER" id="PTHR43236:SF1">
    <property type="entry name" value="BLL7220 PROTEIN"/>
    <property type="match status" value="1"/>
</dbReference>
<evidence type="ECO:0000256" key="1">
    <source>
        <dbReference type="ARBA" id="ARBA00007227"/>
    </source>
</evidence>
<dbReference type="InterPro" id="IPR001387">
    <property type="entry name" value="Cro/C1-type_HTH"/>
</dbReference>
<dbReference type="RefSeq" id="WP_190018952.1">
    <property type="nucleotide sequence ID" value="NZ_BMUE01000021.1"/>
</dbReference>
<name>A0A918MX39_9ACTN</name>
<accession>A0A918MX39</accession>
<comment type="similarity">
    <text evidence="1">Belongs to the short-chain fatty acyl-CoA assimilation regulator (ScfR) family.</text>
</comment>
<dbReference type="InterPro" id="IPR010359">
    <property type="entry name" value="IrrE_HExxH"/>
</dbReference>
<comment type="caution">
    <text evidence="3">The sequence shown here is derived from an EMBL/GenBank/DDBJ whole genome shotgun (WGS) entry which is preliminary data.</text>
</comment>
<keyword evidence="4" id="KW-1185">Reference proteome</keyword>
<dbReference type="EMBL" id="BMUE01000021">
    <property type="protein sequence ID" value="GGW77996.1"/>
    <property type="molecule type" value="Genomic_DNA"/>
</dbReference>
<dbReference type="Gene3D" id="1.10.10.2910">
    <property type="match status" value="1"/>
</dbReference>